<dbReference type="RefSeq" id="WP_174957487.1">
    <property type="nucleotide sequence ID" value="NZ_CABVQG010000010.1"/>
</dbReference>
<dbReference type="Proteomes" id="UP000494120">
    <property type="component" value="Unassembled WGS sequence"/>
</dbReference>
<protein>
    <submittedName>
        <fullName evidence="1">Uncharacterized protein</fullName>
    </submittedName>
</protein>
<sequence>MADTLPTCLHDGNKIHAASGDFREAKEGLTCPAFGNICDSFFDPGLRFLALASLNRVPVEFWPEPDWQIFHSFREGMPYQERWRESMR</sequence>
<dbReference type="EMBL" id="CABVQG010000010">
    <property type="protein sequence ID" value="VWC69114.1"/>
    <property type="molecule type" value="Genomic_DNA"/>
</dbReference>
<keyword evidence="2" id="KW-1185">Reference proteome</keyword>
<comment type="caution">
    <text evidence="1">The sequence shown here is derived from an EMBL/GenBank/DDBJ whole genome shotgun (WGS) entry which is preliminary data.</text>
</comment>
<reference evidence="1 2" key="1">
    <citation type="submission" date="2019-09" db="EMBL/GenBank/DDBJ databases">
        <authorList>
            <person name="Depoorter E."/>
        </authorList>
    </citation>
    <scope>NUCLEOTIDE SEQUENCE [LARGE SCALE GENOMIC DNA]</scope>
    <source>
        <strain evidence="1 2">R-17378</strain>
    </source>
</reference>
<accession>A0ABY6XWF3</accession>
<organism evidence="1 2">
    <name type="scientific">Burkholderia aenigmatica</name>
    <dbReference type="NCBI Taxonomy" id="2015348"/>
    <lineage>
        <taxon>Bacteria</taxon>
        <taxon>Pseudomonadati</taxon>
        <taxon>Pseudomonadota</taxon>
        <taxon>Betaproteobacteria</taxon>
        <taxon>Burkholderiales</taxon>
        <taxon>Burkholderiaceae</taxon>
        <taxon>Burkholderia</taxon>
        <taxon>Burkholderia cepacia complex</taxon>
    </lineage>
</organism>
<proteinExistence type="predicted"/>
<name>A0ABY6XWF3_9BURK</name>
<evidence type="ECO:0000313" key="2">
    <source>
        <dbReference type="Proteomes" id="UP000494120"/>
    </source>
</evidence>
<gene>
    <name evidence="1" type="ORF">BLA17378_03082</name>
</gene>
<evidence type="ECO:0000313" key="1">
    <source>
        <dbReference type="EMBL" id="VWC69114.1"/>
    </source>
</evidence>